<dbReference type="GO" id="GO:0005254">
    <property type="term" value="F:chloride channel activity"/>
    <property type="evidence" value="ECO:0007669"/>
    <property type="project" value="InterPro"/>
</dbReference>
<dbReference type="GO" id="GO:0005886">
    <property type="term" value="C:plasma membrane"/>
    <property type="evidence" value="ECO:0007669"/>
    <property type="project" value="UniProtKB-SubCell"/>
</dbReference>
<evidence type="ECO:0000256" key="8">
    <source>
        <dbReference type="ARBA" id="ARBA00034708"/>
    </source>
</evidence>
<comment type="similarity">
    <text evidence="8">Belongs to the anion channel-forming bestrophin (TC 1.A.46) family.</text>
</comment>
<feature type="transmembrane region" description="Helical" evidence="9">
    <location>
        <begin position="44"/>
        <end position="62"/>
    </location>
</feature>
<dbReference type="InterPro" id="IPR044669">
    <property type="entry name" value="YneE/VCCN1/2-like"/>
</dbReference>
<keyword evidence="7 9" id="KW-0472">Membrane</keyword>
<evidence type="ECO:0000256" key="7">
    <source>
        <dbReference type="ARBA" id="ARBA00023136"/>
    </source>
</evidence>
<reference evidence="10 11" key="1">
    <citation type="submission" date="2016-10" db="EMBL/GenBank/DDBJ databases">
        <authorList>
            <person name="de Groot N.N."/>
        </authorList>
    </citation>
    <scope>NUCLEOTIDE SEQUENCE [LARGE SCALE GENOMIC DNA]</scope>
    <source>
        <strain evidence="10 11">DSM 25186</strain>
    </source>
</reference>
<evidence type="ECO:0000313" key="10">
    <source>
        <dbReference type="EMBL" id="SDL26226.1"/>
    </source>
</evidence>
<evidence type="ECO:0000256" key="1">
    <source>
        <dbReference type="ARBA" id="ARBA00004651"/>
    </source>
</evidence>
<evidence type="ECO:0000313" key="11">
    <source>
        <dbReference type="Proteomes" id="UP000198510"/>
    </source>
</evidence>
<comment type="subcellular location">
    <subcellularLocation>
        <location evidence="1">Cell membrane</location>
        <topology evidence="1">Multi-pass membrane protein</topology>
    </subcellularLocation>
</comment>
<dbReference type="PANTHER" id="PTHR33281">
    <property type="entry name" value="UPF0187 PROTEIN YNEE"/>
    <property type="match status" value="1"/>
</dbReference>
<proteinExistence type="inferred from homology"/>
<dbReference type="Pfam" id="PF25539">
    <property type="entry name" value="Bestrophin_2"/>
    <property type="match status" value="1"/>
</dbReference>
<feature type="transmembrane region" description="Helical" evidence="9">
    <location>
        <begin position="237"/>
        <end position="255"/>
    </location>
</feature>
<accession>A0A1G9IMA6</accession>
<dbReference type="Proteomes" id="UP000198510">
    <property type="component" value="Unassembled WGS sequence"/>
</dbReference>
<evidence type="ECO:0000256" key="2">
    <source>
        <dbReference type="ARBA" id="ARBA00022448"/>
    </source>
</evidence>
<sequence length="308" mass="35559">MLVNQNLRLHRFFKFTWKVDILMLLTCLAAFLFDKYVILTYTPVPTTLPALIGTAIAFFIGFNNNQAYGRWWEARIIWGAIVNDSRSWARNLLAYCSIPVGSDITPEELRFRQRRMIMRHIGFLYALKEALRKTKDTTWAFYLSEEEAKALKEFTNIPNAILDLQSHDLEQLQKDGLIEGFRFLALNDLIRAFCDGMGKSERINNTVFPTPYLYFTRVCIWIFIILVTMAFAESSGLWSVFFGWVVGFIFNVTHLNGMHIMNPFSIDDLPTGVPISSITRAIEINLLEALQDEQVPDPMVPVRGEYIF</sequence>
<keyword evidence="2" id="KW-0813">Transport</keyword>
<keyword evidence="11" id="KW-1185">Reference proteome</keyword>
<organism evidence="10 11">
    <name type="scientific">Catalinimonas alkaloidigena</name>
    <dbReference type="NCBI Taxonomy" id="1075417"/>
    <lineage>
        <taxon>Bacteria</taxon>
        <taxon>Pseudomonadati</taxon>
        <taxon>Bacteroidota</taxon>
        <taxon>Cytophagia</taxon>
        <taxon>Cytophagales</taxon>
        <taxon>Catalimonadaceae</taxon>
        <taxon>Catalinimonas</taxon>
    </lineage>
</organism>
<keyword evidence="5 9" id="KW-1133">Transmembrane helix</keyword>
<evidence type="ECO:0000256" key="9">
    <source>
        <dbReference type="SAM" id="Phobius"/>
    </source>
</evidence>
<dbReference type="RefSeq" id="WP_089682959.1">
    <property type="nucleotide sequence ID" value="NZ_FNFO01000005.1"/>
</dbReference>
<keyword evidence="3" id="KW-1003">Cell membrane</keyword>
<feature type="transmembrane region" description="Helical" evidence="9">
    <location>
        <begin position="21"/>
        <end position="38"/>
    </location>
</feature>
<keyword evidence="6" id="KW-0406">Ion transport</keyword>
<name>A0A1G9IMA6_9BACT</name>
<dbReference type="OrthoDB" id="445589at2"/>
<keyword evidence="4 9" id="KW-0812">Transmembrane</keyword>
<evidence type="ECO:0000256" key="3">
    <source>
        <dbReference type="ARBA" id="ARBA00022475"/>
    </source>
</evidence>
<evidence type="ECO:0000256" key="6">
    <source>
        <dbReference type="ARBA" id="ARBA00023065"/>
    </source>
</evidence>
<evidence type="ECO:0000256" key="4">
    <source>
        <dbReference type="ARBA" id="ARBA00022692"/>
    </source>
</evidence>
<dbReference type="PANTHER" id="PTHR33281:SF19">
    <property type="entry name" value="VOLTAGE-DEPENDENT ANION CHANNEL-FORMING PROTEIN YNEE"/>
    <property type="match status" value="1"/>
</dbReference>
<feature type="transmembrane region" description="Helical" evidence="9">
    <location>
        <begin position="212"/>
        <end position="231"/>
    </location>
</feature>
<evidence type="ECO:0000256" key="5">
    <source>
        <dbReference type="ARBA" id="ARBA00022989"/>
    </source>
</evidence>
<dbReference type="AlphaFoldDB" id="A0A1G9IMA6"/>
<gene>
    <name evidence="10" type="ORF">SAMN05421823_10545</name>
</gene>
<dbReference type="STRING" id="1075417.SAMN05421823_10545"/>
<protein>
    <submittedName>
        <fullName evidence="10">Putative membrane protein</fullName>
    </submittedName>
</protein>
<dbReference type="EMBL" id="FNFO01000005">
    <property type="protein sequence ID" value="SDL26226.1"/>
    <property type="molecule type" value="Genomic_DNA"/>
</dbReference>